<dbReference type="OrthoDB" id="10266325at2759"/>
<evidence type="ECO:0000259" key="1">
    <source>
        <dbReference type="Pfam" id="PF18648"/>
    </source>
</evidence>
<dbReference type="InterPro" id="IPR041018">
    <property type="entry name" value="ADPRTs_Tse2"/>
</dbReference>
<feature type="domain" description="Tse2 ADP-ribosyltransferase toxin" evidence="1">
    <location>
        <begin position="34"/>
        <end position="177"/>
    </location>
</feature>
<comment type="caution">
    <text evidence="2">The sequence shown here is derived from an EMBL/GenBank/DDBJ whole genome shotgun (WGS) entry which is preliminary data.</text>
</comment>
<protein>
    <recommendedName>
        <fullName evidence="1">Tse2 ADP-ribosyltransferase toxin domain-containing protein</fullName>
    </recommendedName>
</protein>
<dbReference type="AlphaFoldDB" id="A0A4Z0ZB75"/>
<dbReference type="Pfam" id="PF18648">
    <property type="entry name" value="ADPRTs_Tse2"/>
    <property type="match status" value="1"/>
</dbReference>
<name>A0A4Z0ZB75_9PEZI</name>
<dbReference type="EMBL" id="SKBN01000037">
    <property type="protein sequence ID" value="TGJ85892.1"/>
    <property type="molecule type" value="Genomic_DNA"/>
</dbReference>
<accession>A0A4Z0ZB75</accession>
<evidence type="ECO:0000313" key="3">
    <source>
        <dbReference type="Proteomes" id="UP000297716"/>
    </source>
</evidence>
<evidence type="ECO:0000313" key="2">
    <source>
        <dbReference type="EMBL" id="TGJ85892.1"/>
    </source>
</evidence>
<dbReference type="Proteomes" id="UP000297716">
    <property type="component" value="Unassembled WGS sequence"/>
</dbReference>
<keyword evidence="3" id="KW-1185">Reference proteome</keyword>
<proteinExistence type="predicted"/>
<gene>
    <name evidence="2" type="ORF">E0Z10_g2881</name>
</gene>
<sequence length="198" mass="22879">MIGMMKRIALRQLFASRMFRRRFSVKATYSSCPATLLHYSPHQKLGLYNEKEADNRPDDIYNDRVSLKDGLVLPSISQNSSTSNGAAMYPNTCMLQELFRQHYDDNLDREDDGQEVDTPYIYSIPKGTPIPSHLILTNEWVSHFSLQPARGMPIRALNGVLEEFYSKHAQQETADAWFDKYPYHLANDDHIDAKWMSE</sequence>
<organism evidence="2 3">
    <name type="scientific">Xylaria hypoxylon</name>
    <dbReference type="NCBI Taxonomy" id="37992"/>
    <lineage>
        <taxon>Eukaryota</taxon>
        <taxon>Fungi</taxon>
        <taxon>Dikarya</taxon>
        <taxon>Ascomycota</taxon>
        <taxon>Pezizomycotina</taxon>
        <taxon>Sordariomycetes</taxon>
        <taxon>Xylariomycetidae</taxon>
        <taxon>Xylariales</taxon>
        <taxon>Xylariaceae</taxon>
        <taxon>Xylaria</taxon>
    </lineage>
</organism>
<reference evidence="2 3" key="1">
    <citation type="submission" date="2019-03" db="EMBL/GenBank/DDBJ databases">
        <title>Draft genome sequence of Xylaria hypoxylon DSM 108379, a ubiquitous saprotrophic-parasitic fungi on hardwood.</title>
        <authorList>
            <person name="Buettner E."/>
            <person name="Leonhardt S."/>
            <person name="Gebauer A.M."/>
            <person name="Liers C."/>
            <person name="Hofrichter M."/>
            <person name="Kellner H."/>
        </authorList>
    </citation>
    <scope>NUCLEOTIDE SEQUENCE [LARGE SCALE GENOMIC DNA]</scope>
    <source>
        <strain evidence="2 3">DSM 108379</strain>
    </source>
</reference>